<protein>
    <submittedName>
        <fullName evidence="2">Uncharacterized protein</fullName>
    </submittedName>
</protein>
<evidence type="ECO:0000313" key="3">
    <source>
        <dbReference type="Proteomes" id="UP001500367"/>
    </source>
</evidence>
<keyword evidence="3" id="KW-1185">Reference proteome</keyword>
<reference evidence="3" key="1">
    <citation type="journal article" date="2019" name="Int. J. Syst. Evol. Microbiol.">
        <title>The Global Catalogue of Microorganisms (GCM) 10K type strain sequencing project: providing services to taxonomists for standard genome sequencing and annotation.</title>
        <authorList>
            <consortium name="The Broad Institute Genomics Platform"/>
            <consortium name="The Broad Institute Genome Sequencing Center for Infectious Disease"/>
            <person name="Wu L."/>
            <person name="Ma J."/>
        </authorList>
    </citation>
    <scope>NUCLEOTIDE SEQUENCE [LARGE SCALE GENOMIC DNA]</scope>
    <source>
        <strain evidence="3">JCM 17069</strain>
    </source>
</reference>
<keyword evidence="1" id="KW-0812">Transmembrane</keyword>
<organism evidence="2 3">
    <name type="scientific">Flavobacterium cheonanense</name>
    <dbReference type="NCBI Taxonomy" id="706183"/>
    <lineage>
        <taxon>Bacteria</taxon>
        <taxon>Pseudomonadati</taxon>
        <taxon>Bacteroidota</taxon>
        <taxon>Flavobacteriia</taxon>
        <taxon>Flavobacteriales</taxon>
        <taxon>Flavobacteriaceae</taxon>
        <taxon>Flavobacterium</taxon>
    </lineage>
</organism>
<dbReference type="EMBL" id="BAABCT010000002">
    <property type="protein sequence ID" value="GAA4066678.1"/>
    <property type="molecule type" value="Genomic_DNA"/>
</dbReference>
<proteinExistence type="predicted"/>
<comment type="caution">
    <text evidence="2">The sequence shown here is derived from an EMBL/GenBank/DDBJ whole genome shotgun (WGS) entry which is preliminary data.</text>
</comment>
<accession>A0ABP7VGW6</accession>
<keyword evidence="1" id="KW-1133">Transmembrane helix</keyword>
<evidence type="ECO:0000313" key="2">
    <source>
        <dbReference type="EMBL" id="GAA4066678.1"/>
    </source>
</evidence>
<dbReference type="RefSeq" id="WP_344815613.1">
    <property type="nucleotide sequence ID" value="NZ_BAABCT010000002.1"/>
</dbReference>
<keyword evidence="1" id="KW-0472">Membrane</keyword>
<gene>
    <name evidence="2" type="ORF">GCM10022389_09420</name>
</gene>
<sequence length="57" mass="6671">MKFISLIQQVNIDDKINNAPDNGYLIGVWIGYVLPFVVLIGLAYYMYYRAKNRKDLE</sequence>
<feature type="transmembrane region" description="Helical" evidence="1">
    <location>
        <begin position="24"/>
        <end position="47"/>
    </location>
</feature>
<evidence type="ECO:0000256" key="1">
    <source>
        <dbReference type="SAM" id="Phobius"/>
    </source>
</evidence>
<name>A0ABP7VGW6_9FLAO</name>
<dbReference type="Proteomes" id="UP001500367">
    <property type="component" value="Unassembled WGS sequence"/>
</dbReference>